<organism evidence="2 3">
    <name type="scientific">Cereibacter ovatus</name>
    <dbReference type="NCBI Taxonomy" id="439529"/>
    <lineage>
        <taxon>Bacteria</taxon>
        <taxon>Pseudomonadati</taxon>
        <taxon>Pseudomonadota</taxon>
        <taxon>Alphaproteobacteria</taxon>
        <taxon>Rhodobacterales</taxon>
        <taxon>Paracoccaceae</taxon>
        <taxon>Cereibacter</taxon>
    </lineage>
</organism>
<dbReference type="GO" id="GO:0003676">
    <property type="term" value="F:nucleic acid binding"/>
    <property type="evidence" value="ECO:0007669"/>
    <property type="project" value="InterPro"/>
</dbReference>
<keyword evidence="3" id="KW-1185">Reference proteome</keyword>
<evidence type="ECO:0000259" key="1">
    <source>
        <dbReference type="Pfam" id="PF01844"/>
    </source>
</evidence>
<dbReference type="GO" id="GO:0008270">
    <property type="term" value="F:zinc ion binding"/>
    <property type="evidence" value="ECO:0007669"/>
    <property type="project" value="InterPro"/>
</dbReference>
<dbReference type="GO" id="GO:0004519">
    <property type="term" value="F:endonuclease activity"/>
    <property type="evidence" value="ECO:0007669"/>
    <property type="project" value="UniProtKB-KW"/>
</dbReference>
<dbReference type="InterPro" id="IPR003615">
    <property type="entry name" value="HNH_nuc"/>
</dbReference>
<evidence type="ECO:0000313" key="3">
    <source>
        <dbReference type="Proteomes" id="UP000219467"/>
    </source>
</evidence>
<dbReference type="AlphaFoldDB" id="A0A285CSZ7"/>
<keyword evidence="2" id="KW-0255">Endonuclease</keyword>
<name>A0A285CSZ7_9RHOB</name>
<dbReference type="InterPro" id="IPR002711">
    <property type="entry name" value="HNH"/>
</dbReference>
<proteinExistence type="predicted"/>
<keyword evidence="2" id="KW-0540">Nuclease</keyword>
<keyword evidence="2" id="KW-0378">Hydrolase</keyword>
<dbReference type="Pfam" id="PF01844">
    <property type="entry name" value="HNH"/>
    <property type="match status" value="1"/>
</dbReference>
<feature type="domain" description="HNH" evidence="1">
    <location>
        <begin position="101"/>
        <end position="144"/>
    </location>
</feature>
<reference evidence="3" key="1">
    <citation type="submission" date="2017-08" db="EMBL/GenBank/DDBJ databases">
        <authorList>
            <person name="Varghese N."/>
            <person name="Submissions S."/>
        </authorList>
    </citation>
    <scope>NUCLEOTIDE SEQUENCE [LARGE SCALE GENOMIC DNA]</scope>
    <source>
        <strain evidence="3">JA234</strain>
    </source>
</reference>
<accession>A0A285CSZ7</accession>
<sequence>MADARFGITATFRHDTINPDTDEAVILTCREVLVPLMAAMAELIGYDVVEEVPGTDLPAVEGALSRATVNRRERNPRNRLLCLRIHGRTCRICGTDPEALYGAAGGIIEVHHLEPVSMLQEPRPYDPETDLVPLCPSCHRAVHTGRPWPYTPEELMGMMGIHHG</sequence>
<evidence type="ECO:0000313" key="2">
    <source>
        <dbReference type="EMBL" id="SNX70671.1"/>
    </source>
</evidence>
<dbReference type="RefSeq" id="WP_235840964.1">
    <property type="nucleotide sequence ID" value="NZ_OAOQ01000006.1"/>
</dbReference>
<dbReference type="Gene3D" id="1.10.30.50">
    <property type="match status" value="1"/>
</dbReference>
<dbReference type="CDD" id="cd00085">
    <property type="entry name" value="HNHc"/>
    <property type="match status" value="1"/>
</dbReference>
<protein>
    <submittedName>
        <fullName evidence="2">HNH endonuclease</fullName>
    </submittedName>
</protein>
<dbReference type="EMBL" id="OAOQ01000006">
    <property type="protein sequence ID" value="SNX70671.1"/>
    <property type="molecule type" value="Genomic_DNA"/>
</dbReference>
<dbReference type="Proteomes" id="UP000219467">
    <property type="component" value="Unassembled WGS sequence"/>
</dbReference>
<gene>
    <name evidence="2" type="ORF">SAMN05878503_106163</name>
</gene>